<keyword evidence="3" id="KW-1185">Reference proteome</keyword>
<reference evidence="2" key="1">
    <citation type="submission" date="2023-03" db="EMBL/GenBank/DDBJ databases">
        <title>Massive genome expansion in bonnet fungi (Mycena s.s.) driven by repeated elements and novel gene families across ecological guilds.</title>
        <authorList>
            <consortium name="Lawrence Berkeley National Laboratory"/>
            <person name="Harder C.B."/>
            <person name="Miyauchi S."/>
            <person name="Viragh M."/>
            <person name="Kuo A."/>
            <person name="Thoen E."/>
            <person name="Andreopoulos B."/>
            <person name="Lu D."/>
            <person name="Skrede I."/>
            <person name="Drula E."/>
            <person name="Henrissat B."/>
            <person name="Morin E."/>
            <person name="Kohler A."/>
            <person name="Barry K."/>
            <person name="LaButti K."/>
            <person name="Morin E."/>
            <person name="Salamov A."/>
            <person name="Lipzen A."/>
            <person name="Mereny Z."/>
            <person name="Hegedus B."/>
            <person name="Baldrian P."/>
            <person name="Stursova M."/>
            <person name="Weitz H."/>
            <person name="Taylor A."/>
            <person name="Grigoriev I.V."/>
            <person name="Nagy L.G."/>
            <person name="Martin F."/>
            <person name="Kauserud H."/>
        </authorList>
    </citation>
    <scope>NUCLEOTIDE SEQUENCE</scope>
    <source>
        <strain evidence="2">CBHHK182m</strain>
    </source>
</reference>
<proteinExistence type="predicted"/>
<gene>
    <name evidence="2" type="ORF">B0H16DRAFT_1878742</name>
</gene>
<dbReference type="Proteomes" id="UP001215598">
    <property type="component" value="Unassembled WGS sequence"/>
</dbReference>
<dbReference type="EMBL" id="JARKIB010000006">
    <property type="protein sequence ID" value="KAJ7779176.1"/>
    <property type="molecule type" value="Genomic_DNA"/>
</dbReference>
<organism evidence="2 3">
    <name type="scientific">Mycena metata</name>
    <dbReference type="NCBI Taxonomy" id="1033252"/>
    <lineage>
        <taxon>Eukaryota</taxon>
        <taxon>Fungi</taxon>
        <taxon>Dikarya</taxon>
        <taxon>Basidiomycota</taxon>
        <taxon>Agaricomycotina</taxon>
        <taxon>Agaricomycetes</taxon>
        <taxon>Agaricomycetidae</taxon>
        <taxon>Agaricales</taxon>
        <taxon>Marasmiineae</taxon>
        <taxon>Mycenaceae</taxon>
        <taxon>Mycena</taxon>
    </lineage>
</organism>
<sequence length="175" mass="19789">MAPIDPTSPATSWVAFIPGPAATVLGLVTLTLIPAFYLVHFALPSCRIAVMDKSLHSARLLYHRAVDNHWLNFQVDAHLAIRHKFNNLDDEARELRIKALQLHKPPGFWWWNELVAVGLSRAIFNCTCDIKILKNEIHWVSENAQRDLNLAAAVVLSPGQQVWLRRRSTLDAENV</sequence>
<evidence type="ECO:0000313" key="3">
    <source>
        <dbReference type="Proteomes" id="UP001215598"/>
    </source>
</evidence>
<keyword evidence="1" id="KW-1133">Transmembrane helix</keyword>
<keyword evidence="1" id="KW-0812">Transmembrane</keyword>
<evidence type="ECO:0000256" key="1">
    <source>
        <dbReference type="SAM" id="Phobius"/>
    </source>
</evidence>
<name>A0AAD7NXN4_9AGAR</name>
<keyword evidence="1" id="KW-0472">Membrane</keyword>
<evidence type="ECO:0000313" key="2">
    <source>
        <dbReference type="EMBL" id="KAJ7779176.1"/>
    </source>
</evidence>
<accession>A0AAD7NXN4</accession>
<protein>
    <submittedName>
        <fullName evidence="2">Uncharacterized protein</fullName>
    </submittedName>
</protein>
<feature type="transmembrane region" description="Helical" evidence="1">
    <location>
        <begin position="20"/>
        <end position="43"/>
    </location>
</feature>
<dbReference type="AlphaFoldDB" id="A0AAD7NXN4"/>
<comment type="caution">
    <text evidence="2">The sequence shown here is derived from an EMBL/GenBank/DDBJ whole genome shotgun (WGS) entry which is preliminary data.</text>
</comment>